<evidence type="ECO:0000256" key="3">
    <source>
        <dbReference type="ARBA" id="ARBA00022723"/>
    </source>
</evidence>
<dbReference type="InterPro" id="IPR012675">
    <property type="entry name" value="Beta-grasp_dom_sf"/>
</dbReference>
<keyword evidence="2" id="KW-0001">2Fe-2S</keyword>
<keyword evidence="4" id="KW-0408">Iron</keyword>
<sequence>MPTVTFVQPDGSAVEVSGTPGTSMMNTAVSNDVKGIVADCGGNLACATCHVYVNPADEAKFPPASDEEIEMLDEVFSVRHDNSRLSCQLNLPESSDPITVTIPDAQW</sequence>
<evidence type="ECO:0000256" key="1">
    <source>
        <dbReference type="ARBA" id="ARBA00010914"/>
    </source>
</evidence>
<dbReference type="CDD" id="cd00207">
    <property type="entry name" value="fer2"/>
    <property type="match status" value="1"/>
</dbReference>
<dbReference type="PRINTS" id="PR00355">
    <property type="entry name" value="ADRENODOXIN"/>
</dbReference>
<keyword evidence="9" id="KW-1185">Reference proteome</keyword>
<dbReference type="SUPFAM" id="SSF54292">
    <property type="entry name" value="2Fe-2S ferredoxin-like"/>
    <property type="match status" value="1"/>
</dbReference>
<evidence type="ECO:0000256" key="2">
    <source>
        <dbReference type="ARBA" id="ARBA00022714"/>
    </source>
</evidence>
<keyword evidence="3" id="KW-0479">Metal-binding</keyword>
<dbReference type="RefSeq" id="WP_317571668.1">
    <property type="nucleotide sequence ID" value="NZ_JAWLKA010000043.1"/>
</dbReference>
<dbReference type="InterPro" id="IPR036010">
    <property type="entry name" value="2Fe-2S_ferredoxin-like_sf"/>
</dbReference>
<accession>A0ABU4CTZ2</accession>
<protein>
    <submittedName>
        <fullName evidence="8">2Fe-2S iron-sulfur cluster-binding protein</fullName>
    </submittedName>
</protein>
<proteinExistence type="inferred from homology"/>
<dbReference type="InterPro" id="IPR001041">
    <property type="entry name" value="2Fe-2S_ferredoxin-type"/>
</dbReference>
<dbReference type="Gene3D" id="3.10.20.30">
    <property type="match status" value="1"/>
</dbReference>
<evidence type="ECO:0000256" key="4">
    <source>
        <dbReference type="ARBA" id="ARBA00023004"/>
    </source>
</evidence>
<dbReference type="PROSITE" id="PS51085">
    <property type="entry name" value="2FE2S_FER_2"/>
    <property type="match status" value="1"/>
</dbReference>
<dbReference type="EMBL" id="JAWLKA010000043">
    <property type="protein sequence ID" value="MDV6286675.1"/>
    <property type="molecule type" value="Genomic_DNA"/>
</dbReference>
<comment type="similarity">
    <text evidence="1">Belongs to the adrenodoxin/putidaredoxin family.</text>
</comment>
<evidence type="ECO:0000313" key="8">
    <source>
        <dbReference type="EMBL" id="MDV6286675.1"/>
    </source>
</evidence>
<dbReference type="Proteomes" id="UP001185737">
    <property type="component" value="Unassembled WGS sequence"/>
</dbReference>
<dbReference type="InterPro" id="IPR001055">
    <property type="entry name" value="Adrenodoxin-like"/>
</dbReference>
<dbReference type="PANTHER" id="PTHR23426:SF65">
    <property type="entry name" value="FERREDOXIN-2, MITOCHONDRIAL"/>
    <property type="match status" value="1"/>
</dbReference>
<feature type="domain" description="2Fe-2S ferredoxin-type" evidence="7">
    <location>
        <begin position="2"/>
        <end position="106"/>
    </location>
</feature>
<reference evidence="8 9" key="1">
    <citation type="submission" date="2023-10" db="EMBL/GenBank/DDBJ databases">
        <title>Development of a sustainable strategy for remediation of hydrocarbon-contaminated territories based on the waste exchange concept.</title>
        <authorList>
            <person name="Krivoruchko A."/>
        </authorList>
    </citation>
    <scope>NUCLEOTIDE SEQUENCE [LARGE SCALE GENOMIC DNA]</scope>
    <source>
        <strain evidence="8 9">IEGM 60</strain>
    </source>
</reference>
<comment type="cofactor">
    <cofactor evidence="6">
        <name>[2Fe-2S] cluster</name>
        <dbReference type="ChEBI" id="CHEBI:190135"/>
    </cofactor>
</comment>
<dbReference type="PANTHER" id="PTHR23426">
    <property type="entry name" value="FERREDOXIN/ADRENODOXIN"/>
    <property type="match status" value="1"/>
</dbReference>
<keyword evidence="5" id="KW-0411">Iron-sulfur</keyword>
<evidence type="ECO:0000313" key="9">
    <source>
        <dbReference type="Proteomes" id="UP001185737"/>
    </source>
</evidence>
<evidence type="ECO:0000256" key="5">
    <source>
        <dbReference type="ARBA" id="ARBA00023014"/>
    </source>
</evidence>
<comment type="caution">
    <text evidence="8">The sequence shown here is derived from an EMBL/GenBank/DDBJ whole genome shotgun (WGS) entry which is preliminary data.</text>
</comment>
<name>A0ABU4CTZ2_RHOJO</name>
<evidence type="ECO:0000259" key="7">
    <source>
        <dbReference type="PROSITE" id="PS51085"/>
    </source>
</evidence>
<evidence type="ECO:0000256" key="6">
    <source>
        <dbReference type="ARBA" id="ARBA00034078"/>
    </source>
</evidence>
<organism evidence="8 9">
    <name type="scientific">Rhodococcus jostii</name>
    <dbReference type="NCBI Taxonomy" id="132919"/>
    <lineage>
        <taxon>Bacteria</taxon>
        <taxon>Bacillati</taxon>
        <taxon>Actinomycetota</taxon>
        <taxon>Actinomycetes</taxon>
        <taxon>Mycobacteriales</taxon>
        <taxon>Nocardiaceae</taxon>
        <taxon>Rhodococcus</taxon>
    </lineage>
</organism>
<gene>
    <name evidence="8" type="ORF">R3Q59_40075</name>
</gene>
<dbReference type="Pfam" id="PF00111">
    <property type="entry name" value="Fer2"/>
    <property type="match status" value="1"/>
</dbReference>